<dbReference type="InterPro" id="IPR012292">
    <property type="entry name" value="Globin/Proto"/>
</dbReference>
<evidence type="ECO:0000256" key="2">
    <source>
        <dbReference type="ARBA" id="ARBA00001974"/>
    </source>
</evidence>
<dbReference type="InterPro" id="IPR036291">
    <property type="entry name" value="NAD(P)-bd_dom_sf"/>
</dbReference>
<dbReference type="Pfam" id="PF00042">
    <property type="entry name" value="Globin"/>
    <property type="match status" value="1"/>
</dbReference>
<comment type="caution">
    <text evidence="19">The sequence shown here is derived from an EMBL/GenBank/DDBJ whole genome shotgun (WGS) entry which is preliminary data.</text>
</comment>
<dbReference type="GO" id="GO:0020037">
    <property type="term" value="F:heme binding"/>
    <property type="evidence" value="ECO:0007669"/>
    <property type="project" value="InterPro"/>
</dbReference>
<keyword evidence="6" id="KW-0349">Heme</keyword>
<dbReference type="CDD" id="cd06184">
    <property type="entry name" value="flavohem_like_fad_nad_binding"/>
    <property type="match status" value="1"/>
</dbReference>
<dbReference type="InterPro" id="IPR009050">
    <property type="entry name" value="Globin-like_sf"/>
</dbReference>
<dbReference type="SUPFAM" id="SSF46458">
    <property type="entry name" value="Globin-like"/>
    <property type="match status" value="1"/>
</dbReference>
<dbReference type="CDD" id="cd08922">
    <property type="entry name" value="FHb-globin"/>
    <property type="match status" value="1"/>
</dbReference>
<comment type="cofactor">
    <cofactor evidence="1">
        <name>heme b</name>
        <dbReference type="ChEBI" id="CHEBI:60344"/>
    </cofactor>
</comment>
<keyword evidence="11" id="KW-0560">Oxidoreductase</keyword>
<dbReference type="SUPFAM" id="SSF63380">
    <property type="entry name" value="Riboflavin synthase domain-like"/>
    <property type="match status" value="1"/>
</dbReference>
<dbReference type="Proteomes" id="UP001152649">
    <property type="component" value="Unassembled WGS sequence"/>
</dbReference>
<dbReference type="Pfam" id="PF05368">
    <property type="entry name" value="NmrA"/>
    <property type="match status" value="1"/>
</dbReference>
<evidence type="ECO:0000256" key="4">
    <source>
        <dbReference type="ARBA" id="ARBA00012229"/>
    </source>
</evidence>
<evidence type="ECO:0000259" key="17">
    <source>
        <dbReference type="PROSITE" id="PS01033"/>
    </source>
</evidence>
<dbReference type="NCBIfam" id="NF009805">
    <property type="entry name" value="PRK13289.1"/>
    <property type="match status" value="1"/>
</dbReference>
<dbReference type="InterPro" id="IPR000971">
    <property type="entry name" value="Globin"/>
</dbReference>
<keyword evidence="10" id="KW-0521">NADP</keyword>
<dbReference type="InterPro" id="IPR008030">
    <property type="entry name" value="NmrA-like"/>
</dbReference>
<dbReference type="EC" id="1.14.12.17" evidence="4"/>
<gene>
    <name evidence="19" type="ORF">PSALAMII_LOCUS11049</name>
</gene>
<feature type="domain" description="Globin" evidence="17">
    <location>
        <begin position="6"/>
        <end position="143"/>
    </location>
</feature>
<evidence type="ECO:0000256" key="13">
    <source>
        <dbReference type="ARBA" id="ARBA00023027"/>
    </source>
</evidence>
<keyword evidence="12" id="KW-0408">Iron</keyword>
<dbReference type="Pfam" id="PF00175">
    <property type="entry name" value="NAD_binding_1"/>
    <property type="match status" value="1"/>
</dbReference>
<keyword evidence="13" id="KW-0520">NAD</keyword>
<evidence type="ECO:0000256" key="16">
    <source>
        <dbReference type="ARBA" id="ARBA00056398"/>
    </source>
</evidence>
<dbReference type="PROSITE" id="PS51384">
    <property type="entry name" value="FAD_FR"/>
    <property type="match status" value="1"/>
</dbReference>
<dbReference type="FunFam" id="1.10.490.10:FF:000003">
    <property type="entry name" value="Flavohemoprotein"/>
    <property type="match status" value="1"/>
</dbReference>
<dbReference type="GO" id="GO:0071500">
    <property type="term" value="P:cellular response to nitrosative stress"/>
    <property type="evidence" value="ECO:0007669"/>
    <property type="project" value="TreeGrafter"/>
</dbReference>
<dbReference type="GO" id="GO:0071949">
    <property type="term" value="F:FAD binding"/>
    <property type="evidence" value="ECO:0007669"/>
    <property type="project" value="TreeGrafter"/>
</dbReference>
<comment type="catalytic activity">
    <reaction evidence="14">
        <text>2 nitric oxide + NADH + 2 O2 = 2 nitrate + NAD(+) + H(+)</text>
        <dbReference type="Rhea" id="RHEA:19469"/>
        <dbReference type="ChEBI" id="CHEBI:15378"/>
        <dbReference type="ChEBI" id="CHEBI:15379"/>
        <dbReference type="ChEBI" id="CHEBI:16480"/>
        <dbReference type="ChEBI" id="CHEBI:17632"/>
        <dbReference type="ChEBI" id="CHEBI:57540"/>
        <dbReference type="ChEBI" id="CHEBI:57945"/>
        <dbReference type="EC" id="1.14.12.17"/>
    </reaction>
</comment>
<evidence type="ECO:0000256" key="14">
    <source>
        <dbReference type="ARBA" id="ARBA00048649"/>
    </source>
</evidence>
<dbReference type="InterPro" id="IPR001433">
    <property type="entry name" value="OxRdtase_FAD/NAD-bd"/>
</dbReference>
<evidence type="ECO:0000256" key="5">
    <source>
        <dbReference type="ARBA" id="ARBA00022575"/>
    </source>
</evidence>
<name>A0A9W4K5A1_9EURO</name>
<sequence length="738" mass="81601">MSSNPAMTSDQIAVIKATVPVLAQHGNTITTVFYRNMLEAHPELNTIFNTPNQVNGHQPRALAGALYAYASHIDDLGALSSAVELICNKHASLYIQPDHYKIVGKYLLEAMGEVLGAALTPEILDAWATAYWQLADLMIGREKQLYEQSEGWTDWRDFKIVNKVKESEEITSFYLAPVDGKPLPNFQPGQYISVQAHVPALEYAQARQYSLSDQPKPDYYRISVKKETGINSSDPAPAVTHPGYISNLLHDTYNIGDTLQVSHPYGDFYLSPSKSETTTPVVLISAGVGLTPLTSMVNTLTSQAPESRKLHFIHGARTSAGRAFKDHISKLSLSSPVQATFFTSHLTESDKEGTDYHHVGRVDLNKLDDKDLYLEDTQTEYYICGPEKFMTDIESSLKAKGVAADRIKMELFVVHRYTNIRYHRLKSNMTTKIGVFPASGGLGTSIVNHLSKQVPASQLVLVARKPENLVKLQGEGATVRHADYDQPSTLDTAFDGIDVLMLVSYASFEIEHRVKSHRLAIDAAIKSGVKHIFYSSLGFGTGLSDKSVAHVMGAHIETEKYLASSQDKIPYTSIREGLYSESFPIYTAWFDPQNPVDEITIPHTGSGPGIAWVKRDELGEATANLIVAHVNDPANFKYRNQVVLLSGPREISLAETIDIIGRTIGKPLSIREISVDEYVRLPQIGDKHTYKDVDLSREWATAWQAIKNGETAVVSPALGEILGREPEAYEKTIKELIG</sequence>
<dbReference type="CDD" id="cd05269">
    <property type="entry name" value="TMR_SDR_a"/>
    <property type="match status" value="1"/>
</dbReference>
<evidence type="ECO:0000256" key="11">
    <source>
        <dbReference type="ARBA" id="ARBA00023002"/>
    </source>
</evidence>
<dbReference type="InterPro" id="IPR017927">
    <property type="entry name" value="FAD-bd_FR_type"/>
</dbReference>
<dbReference type="Gene3D" id="3.40.50.720">
    <property type="entry name" value="NAD(P)-binding Rossmann-like Domain"/>
    <property type="match status" value="1"/>
</dbReference>
<dbReference type="InterPro" id="IPR039261">
    <property type="entry name" value="FNR_nucleotide-bd"/>
</dbReference>
<evidence type="ECO:0000256" key="12">
    <source>
        <dbReference type="ARBA" id="ARBA00023004"/>
    </source>
</evidence>
<proteinExistence type="inferred from homology"/>
<evidence type="ECO:0000259" key="18">
    <source>
        <dbReference type="PROSITE" id="PS51384"/>
    </source>
</evidence>
<dbReference type="Gene3D" id="3.40.50.80">
    <property type="entry name" value="Nucleotide-binding domain of ferredoxin-NADP reductase (FNR) module"/>
    <property type="match status" value="1"/>
</dbReference>
<evidence type="ECO:0000256" key="3">
    <source>
        <dbReference type="ARBA" id="ARBA00006401"/>
    </source>
</evidence>
<dbReference type="GO" id="GO:0008941">
    <property type="term" value="F:nitric oxide dioxygenase NAD(P)H activity"/>
    <property type="evidence" value="ECO:0007669"/>
    <property type="project" value="UniProtKB-EC"/>
</dbReference>
<evidence type="ECO:0000256" key="7">
    <source>
        <dbReference type="ARBA" id="ARBA00022630"/>
    </source>
</evidence>
<dbReference type="PANTHER" id="PTHR43396:SF3">
    <property type="entry name" value="FLAVOHEMOPROTEIN"/>
    <property type="match status" value="1"/>
</dbReference>
<keyword evidence="7" id="KW-0285">Flavoprotein</keyword>
<comment type="similarity">
    <text evidence="3">In the C-terminal section; belongs to the flavoprotein pyridine nucleotide cytochrome reductase family.</text>
</comment>
<evidence type="ECO:0000256" key="10">
    <source>
        <dbReference type="ARBA" id="ARBA00022857"/>
    </source>
</evidence>
<evidence type="ECO:0000256" key="1">
    <source>
        <dbReference type="ARBA" id="ARBA00001970"/>
    </source>
</evidence>
<comment type="catalytic activity">
    <reaction evidence="15">
        <text>2 nitric oxide + NADPH + 2 O2 = 2 nitrate + NADP(+) + H(+)</text>
        <dbReference type="Rhea" id="RHEA:19465"/>
        <dbReference type="ChEBI" id="CHEBI:15378"/>
        <dbReference type="ChEBI" id="CHEBI:15379"/>
        <dbReference type="ChEBI" id="CHEBI:16480"/>
        <dbReference type="ChEBI" id="CHEBI:17632"/>
        <dbReference type="ChEBI" id="CHEBI:57783"/>
        <dbReference type="ChEBI" id="CHEBI:58349"/>
        <dbReference type="EC" id="1.14.12.17"/>
    </reaction>
</comment>
<comment type="function">
    <text evidence="16">In the presence of oxygen and NADH, it has NADH oxidase activity, which leads to the generation of superoxide and H(2)O(2). Under anaerobic conditions, it also exhibits nitric oxide reductase and FAD reductase activities. However, all these reactions are much lower than NOD activity.</text>
</comment>
<evidence type="ECO:0000256" key="9">
    <source>
        <dbReference type="ARBA" id="ARBA00022827"/>
    </source>
</evidence>
<dbReference type="SUPFAM" id="SSF52343">
    <property type="entry name" value="Ferredoxin reductase-like, C-terminal NADP-linked domain"/>
    <property type="match status" value="1"/>
</dbReference>
<accession>A0A9W4K5A1</accession>
<keyword evidence="20" id="KW-1185">Reference proteome</keyword>
<evidence type="ECO:0000313" key="19">
    <source>
        <dbReference type="EMBL" id="CAG8430096.1"/>
    </source>
</evidence>
<dbReference type="GO" id="GO:0046872">
    <property type="term" value="F:metal ion binding"/>
    <property type="evidence" value="ECO:0007669"/>
    <property type="project" value="UniProtKB-KW"/>
</dbReference>
<protein>
    <recommendedName>
        <fullName evidence="4">nitric oxide dioxygenase</fullName>
        <ecNumber evidence="4">1.14.12.17</ecNumber>
    </recommendedName>
</protein>
<dbReference type="PANTHER" id="PTHR43396">
    <property type="entry name" value="FLAVOHEMOPROTEIN"/>
    <property type="match status" value="1"/>
</dbReference>
<dbReference type="OrthoDB" id="436496at2759"/>
<dbReference type="FunFam" id="2.40.30.10:FF:000034">
    <property type="entry name" value="Flavohemoprotein"/>
    <property type="match status" value="1"/>
</dbReference>
<evidence type="ECO:0000256" key="8">
    <source>
        <dbReference type="ARBA" id="ARBA00022723"/>
    </source>
</evidence>
<dbReference type="Gene3D" id="3.90.25.10">
    <property type="entry name" value="UDP-galactose 4-epimerase, domain 1"/>
    <property type="match status" value="1"/>
</dbReference>
<reference evidence="19" key="1">
    <citation type="submission" date="2021-07" db="EMBL/GenBank/DDBJ databases">
        <authorList>
            <person name="Branca A.L. A."/>
        </authorList>
    </citation>
    <scope>NUCLEOTIDE SEQUENCE</scope>
</reference>
<dbReference type="Gene3D" id="1.10.490.10">
    <property type="entry name" value="Globins"/>
    <property type="match status" value="1"/>
</dbReference>
<evidence type="ECO:0000256" key="6">
    <source>
        <dbReference type="ARBA" id="ARBA00022617"/>
    </source>
</evidence>
<feature type="domain" description="FAD-binding FR-type" evidence="18">
    <location>
        <begin position="153"/>
        <end position="271"/>
    </location>
</feature>
<dbReference type="GO" id="GO:0019825">
    <property type="term" value="F:oxygen binding"/>
    <property type="evidence" value="ECO:0007669"/>
    <property type="project" value="InterPro"/>
</dbReference>
<evidence type="ECO:0000313" key="20">
    <source>
        <dbReference type="Proteomes" id="UP001152649"/>
    </source>
</evidence>
<keyword evidence="9" id="KW-0274">FAD</keyword>
<dbReference type="EMBL" id="CAJVPG010000461">
    <property type="protein sequence ID" value="CAG8430096.1"/>
    <property type="molecule type" value="Genomic_DNA"/>
</dbReference>
<dbReference type="InterPro" id="IPR017938">
    <property type="entry name" value="Riboflavin_synthase-like_b-brl"/>
</dbReference>
<dbReference type="PROSITE" id="PS01033">
    <property type="entry name" value="GLOBIN"/>
    <property type="match status" value="1"/>
</dbReference>
<dbReference type="GO" id="GO:0009636">
    <property type="term" value="P:response to toxic substance"/>
    <property type="evidence" value="ECO:0007669"/>
    <property type="project" value="UniProtKB-KW"/>
</dbReference>
<keyword evidence="8" id="KW-0479">Metal-binding</keyword>
<evidence type="ECO:0000256" key="15">
    <source>
        <dbReference type="ARBA" id="ARBA00049433"/>
    </source>
</evidence>
<comment type="cofactor">
    <cofactor evidence="2">
        <name>FAD</name>
        <dbReference type="ChEBI" id="CHEBI:57692"/>
    </cofactor>
</comment>
<dbReference type="SUPFAM" id="SSF51735">
    <property type="entry name" value="NAD(P)-binding Rossmann-fold domains"/>
    <property type="match status" value="1"/>
</dbReference>
<keyword evidence="5" id="KW-0216">Detoxification</keyword>
<organism evidence="19 20">
    <name type="scientific">Penicillium salamii</name>
    <dbReference type="NCBI Taxonomy" id="1612424"/>
    <lineage>
        <taxon>Eukaryota</taxon>
        <taxon>Fungi</taxon>
        <taxon>Dikarya</taxon>
        <taxon>Ascomycota</taxon>
        <taxon>Pezizomycotina</taxon>
        <taxon>Eurotiomycetes</taxon>
        <taxon>Eurotiomycetidae</taxon>
        <taxon>Eurotiales</taxon>
        <taxon>Aspergillaceae</taxon>
        <taxon>Penicillium</taxon>
    </lineage>
</organism>
<dbReference type="Gene3D" id="2.40.30.10">
    <property type="entry name" value="Translation factors"/>
    <property type="match status" value="1"/>
</dbReference>
<dbReference type="AlphaFoldDB" id="A0A9W4K5A1"/>
<dbReference type="FunFam" id="3.40.50.80:FF:000010">
    <property type="entry name" value="Flavohemoprotein"/>
    <property type="match status" value="1"/>
</dbReference>
<dbReference type="GO" id="GO:0046210">
    <property type="term" value="P:nitric oxide catabolic process"/>
    <property type="evidence" value="ECO:0007669"/>
    <property type="project" value="TreeGrafter"/>
</dbReference>